<feature type="domain" description="FAD dependent oxidoreductase" evidence="6">
    <location>
        <begin position="11"/>
        <end position="343"/>
    </location>
</feature>
<accession>A0A9P4Q0I8</accession>
<comment type="similarity">
    <text evidence="2">Belongs to the DAMOX/DASOX family.</text>
</comment>
<organism evidence="7 8">
    <name type="scientific">Polychaeton citri CBS 116435</name>
    <dbReference type="NCBI Taxonomy" id="1314669"/>
    <lineage>
        <taxon>Eukaryota</taxon>
        <taxon>Fungi</taxon>
        <taxon>Dikarya</taxon>
        <taxon>Ascomycota</taxon>
        <taxon>Pezizomycotina</taxon>
        <taxon>Dothideomycetes</taxon>
        <taxon>Dothideomycetidae</taxon>
        <taxon>Capnodiales</taxon>
        <taxon>Capnodiaceae</taxon>
        <taxon>Polychaeton</taxon>
    </lineage>
</organism>
<comment type="cofactor">
    <cofactor evidence="1">
        <name>FAD</name>
        <dbReference type="ChEBI" id="CHEBI:57692"/>
    </cofactor>
</comment>
<dbReference type="Proteomes" id="UP000799441">
    <property type="component" value="Unassembled WGS sequence"/>
</dbReference>
<gene>
    <name evidence="7" type="ORF">K431DRAFT_236031</name>
</gene>
<dbReference type="Pfam" id="PF01266">
    <property type="entry name" value="DAO"/>
    <property type="match status" value="1"/>
</dbReference>
<dbReference type="EMBL" id="MU003892">
    <property type="protein sequence ID" value="KAF2716141.1"/>
    <property type="molecule type" value="Genomic_DNA"/>
</dbReference>
<sequence length="363" mass="40233">MESRASLISEIVVVGGGVIGLTTARALLLKGHRVTVIAKHLPGDTDLFYASNWAGAMWSGNSEQKDEEKKDEERRFLTSTYRQLVHISRSRPEAGVTIVSVKEQFQENPTLHDPSRLWFSTVAHNFRFLEPTSYEGDDATVCTYDIPVIEPPIYLQWLRCEILALGGKIERRELSSLEEVFTKQPLTSIIVNASGLGSRTLGRVEDTKSHPIRGQNVLIRSGQTGTLFYRTAGTQQTHIIPRPRQGVLVCGGVFEVGKSDPRVDSATVSDEIRRVNLLAPQVISKTPDVAANLVGIRPGREGGYRLEHERQHARSGDLKHIIHAYGHGHNGYSVSLGTADAIVRSVDDIEWEEATTIYHVKTP</sequence>
<comment type="caution">
    <text evidence="7">The sequence shown here is derived from an EMBL/GenBank/DDBJ whole genome shotgun (WGS) entry which is preliminary data.</text>
</comment>
<dbReference type="GO" id="GO:0019478">
    <property type="term" value="P:D-amino acid catabolic process"/>
    <property type="evidence" value="ECO:0007669"/>
    <property type="project" value="TreeGrafter"/>
</dbReference>
<evidence type="ECO:0000256" key="2">
    <source>
        <dbReference type="ARBA" id="ARBA00006730"/>
    </source>
</evidence>
<dbReference type="InterPro" id="IPR023209">
    <property type="entry name" value="DAO"/>
</dbReference>
<dbReference type="PANTHER" id="PTHR11530:SF29">
    <property type="entry name" value="FAD DEPENDENT OXIDOREDUCTASE SUPERFAMILY (AFU_ORTHOLOGUE AFUA_6G10230)"/>
    <property type="match status" value="1"/>
</dbReference>
<dbReference type="InterPro" id="IPR006076">
    <property type="entry name" value="FAD-dep_OxRdtase"/>
</dbReference>
<dbReference type="GO" id="GO:0003884">
    <property type="term" value="F:D-amino-acid oxidase activity"/>
    <property type="evidence" value="ECO:0007669"/>
    <property type="project" value="InterPro"/>
</dbReference>
<keyword evidence="3" id="KW-0285">Flavoprotein</keyword>
<dbReference type="Gene3D" id="3.40.50.720">
    <property type="entry name" value="NAD(P)-binding Rossmann-like Domain"/>
    <property type="match status" value="1"/>
</dbReference>
<evidence type="ECO:0000256" key="1">
    <source>
        <dbReference type="ARBA" id="ARBA00001974"/>
    </source>
</evidence>
<evidence type="ECO:0000256" key="5">
    <source>
        <dbReference type="ARBA" id="ARBA00023002"/>
    </source>
</evidence>
<keyword evidence="8" id="KW-1185">Reference proteome</keyword>
<dbReference type="PIRSF" id="PIRSF000189">
    <property type="entry name" value="D-aa_oxidase"/>
    <property type="match status" value="1"/>
</dbReference>
<keyword evidence="5" id="KW-0560">Oxidoreductase</keyword>
<evidence type="ECO:0000313" key="8">
    <source>
        <dbReference type="Proteomes" id="UP000799441"/>
    </source>
</evidence>
<dbReference type="GO" id="GO:0005737">
    <property type="term" value="C:cytoplasm"/>
    <property type="evidence" value="ECO:0007669"/>
    <property type="project" value="TreeGrafter"/>
</dbReference>
<evidence type="ECO:0000256" key="4">
    <source>
        <dbReference type="ARBA" id="ARBA00022827"/>
    </source>
</evidence>
<keyword evidence="4" id="KW-0274">FAD</keyword>
<dbReference type="OrthoDB" id="409956at2759"/>
<dbReference type="SUPFAM" id="SSF54373">
    <property type="entry name" value="FAD-linked reductases, C-terminal domain"/>
    <property type="match status" value="1"/>
</dbReference>
<reference evidence="7" key="1">
    <citation type="journal article" date="2020" name="Stud. Mycol.">
        <title>101 Dothideomycetes genomes: a test case for predicting lifestyles and emergence of pathogens.</title>
        <authorList>
            <person name="Haridas S."/>
            <person name="Albert R."/>
            <person name="Binder M."/>
            <person name="Bloem J."/>
            <person name="Labutti K."/>
            <person name="Salamov A."/>
            <person name="Andreopoulos B."/>
            <person name="Baker S."/>
            <person name="Barry K."/>
            <person name="Bills G."/>
            <person name="Bluhm B."/>
            <person name="Cannon C."/>
            <person name="Castanera R."/>
            <person name="Culley D."/>
            <person name="Daum C."/>
            <person name="Ezra D."/>
            <person name="Gonzalez J."/>
            <person name="Henrissat B."/>
            <person name="Kuo A."/>
            <person name="Liang C."/>
            <person name="Lipzen A."/>
            <person name="Lutzoni F."/>
            <person name="Magnuson J."/>
            <person name="Mondo S."/>
            <person name="Nolan M."/>
            <person name="Ohm R."/>
            <person name="Pangilinan J."/>
            <person name="Park H.-J."/>
            <person name="Ramirez L."/>
            <person name="Alfaro M."/>
            <person name="Sun H."/>
            <person name="Tritt A."/>
            <person name="Yoshinaga Y."/>
            <person name="Zwiers L.-H."/>
            <person name="Turgeon B."/>
            <person name="Goodwin S."/>
            <person name="Spatafora J."/>
            <person name="Crous P."/>
            <person name="Grigoriev I."/>
        </authorList>
    </citation>
    <scope>NUCLEOTIDE SEQUENCE</scope>
    <source>
        <strain evidence="7">CBS 116435</strain>
    </source>
</reference>
<evidence type="ECO:0000259" key="6">
    <source>
        <dbReference type="Pfam" id="PF01266"/>
    </source>
</evidence>
<proteinExistence type="inferred from homology"/>
<name>A0A9P4Q0I8_9PEZI</name>
<evidence type="ECO:0000256" key="3">
    <source>
        <dbReference type="ARBA" id="ARBA00022630"/>
    </source>
</evidence>
<dbReference type="Gene3D" id="3.30.9.10">
    <property type="entry name" value="D-Amino Acid Oxidase, subunit A, domain 2"/>
    <property type="match status" value="1"/>
</dbReference>
<evidence type="ECO:0000313" key="7">
    <source>
        <dbReference type="EMBL" id="KAF2716141.1"/>
    </source>
</evidence>
<protein>
    <submittedName>
        <fullName evidence="7">Nucleotide-binding domain-containing protein</fullName>
    </submittedName>
</protein>
<dbReference type="GO" id="GO:0071949">
    <property type="term" value="F:FAD binding"/>
    <property type="evidence" value="ECO:0007669"/>
    <property type="project" value="InterPro"/>
</dbReference>
<dbReference type="AlphaFoldDB" id="A0A9P4Q0I8"/>
<dbReference type="SUPFAM" id="SSF51971">
    <property type="entry name" value="Nucleotide-binding domain"/>
    <property type="match status" value="1"/>
</dbReference>
<dbReference type="PANTHER" id="PTHR11530">
    <property type="entry name" value="D-AMINO ACID OXIDASE"/>
    <property type="match status" value="1"/>
</dbReference>